<dbReference type="InterPro" id="IPR046358">
    <property type="entry name" value="Flagellin_C"/>
</dbReference>
<sequence length="338" mass="34419">MNSVSLGDLAQAQFLRRSSAASEQRLARLTEELSTGRRADLAAASGGDYKMLSGIERSLGILASYKTATDEAALIGTGVQTALATVQGLSEDAGNTFVSAGTLGTGAVVDSAAATARQQLDAAVSALNANIGDRYLFSGAATDQKPLAGSDAILSALRTATAGLTGASDTLTAIRDWFDAPAGGGGFRDLAYGGTDAAGGPFPIGEGEGASFRVTAASPEIRRAIEGLALGALVAEGMLAGDTTGRAQVLRHAGETLLSTGTKLSELRGQVGSVEAAIETAATRNQAEATALEIARSRIVAADPYETASALEAARGQLELIYTMTARLSNMSLLEYLR</sequence>
<feature type="domain" description="Flagellin C-terminal" evidence="4">
    <location>
        <begin position="262"/>
        <end position="337"/>
    </location>
</feature>
<evidence type="ECO:0000256" key="3">
    <source>
        <dbReference type="ARBA" id="ARBA00023143"/>
    </source>
</evidence>
<protein>
    <submittedName>
        <fullName evidence="5">Flagellin</fullName>
    </submittedName>
</protein>
<evidence type="ECO:0000256" key="2">
    <source>
        <dbReference type="ARBA" id="ARBA00005709"/>
    </source>
</evidence>
<comment type="subcellular location">
    <subcellularLocation>
        <location evidence="1">Bacterial flagellum</location>
    </subcellularLocation>
</comment>
<name>A0ABT2NS32_9RHOB</name>
<dbReference type="RefSeq" id="WP_261497641.1">
    <property type="nucleotide sequence ID" value="NZ_JAOCQF010000006.1"/>
</dbReference>
<keyword evidence="6" id="KW-1185">Reference proteome</keyword>
<keyword evidence="3" id="KW-0975">Bacterial flagellum</keyword>
<dbReference type="InterPro" id="IPR001492">
    <property type="entry name" value="Flagellin"/>
</dbReference>
<dbReference type="EMBL" id="JAOCQF010000006">
    <property type="protein sequence ID" value="MCT8331733.1"/>
    <property type="molecule type" value="Genomic_DNA"/>
</dbReference>
<keyword evidence="5" id="KW-0966">Cell projection</keyword>
<evidence type="ECO:0000313" key="6">
    <source>
        <dbReference type="Proteomes" id="UP001205601"/>
    </source>
</evidence>
<dbReference type="Pfam" id="PF00700">
    <property type="entry name" value="Flagellin_C"/>
    <property type="match status" value="1"/>
</dbReference>
<keyword evidence="5" id="KW-0969">Cilium</keyword>
<evidence type="ECO:0000259" key="4">
    <source>
        <dbReference type="Pfam" id="PF00700"/>
    </source>
</evidence>
<dbReference type="PANTHER" id="PTHR42792">
    <property type="entry name" value="FLAGELLIN"/>
    <property type="match status" value="1"/>
</dbReference>
<gene>
    <name evidence="5" type="ORF">N5I32_19630</name>
</gene>
<accession>A0ABT2NS32</accession>
<keyword evidence="5" id="KW-0282">Flagellum</keyword>
<reference evidence="6" key="1">
    <citation type="submission" date="2023-07" db="EMBL/GenBank/DDBJ databases">
        <title>Defluviimonas sediminis sp. nov., isolated from mangrove sediment.</title>
        <authorList>
            <person name="Liu L."/>
            <person name="Li J."/>
            <person name="Huang Y."/>
            <person name="Pan J."/>
            <person name="Li M."/>
        </authorList>
    </citation>
    <scope>NUCLEOTIDE SEQUENCE [LARGE SCALE GENOMIC DNA]</scope>
    <source>
        <strain evidence="6">FT324</strain>
    </source>
</reference>
<comment type="similarity">
    <text evidence="2">Belongs to the bacterial flagellin family.</text>
</comment>
<comment type="caution">
    <text evidence="5">The sequence shown here is derived from an EMBL/GenBank/DDBJ whole genome shotgun (WGS) entry which is preliminary data.</text>
</comment>
<organism evidence="5 6">
    <name type="scientific">Albidovulum sediminis</name>
    <dbReference type="NCBI Taxonomy" id="3066345"/>
    <lineage>
        <taxon>Bacteria</taxon>
        <taxon>Pseudomonadati</taxon>
        <taxon>Pseudomonadota</taxon>
        <taxon>Alphaproteobacteria</taxon>
        <taxon>Rhodobacterales</taxon>
        <taxon>Paracoccaceae</taxon>
        <taxon>Albidovulum</taxon>
    </lineage>
</organism>
<evidence type="ECO:0000313" key="5">
    <source>
        <dbReference type="EMBL" id="MCT8331733.1"/>
    </source>
</evidence>
<dbReference type="PANTHER" id="PTHR42792:SF1">
    <property type="entry name" value="FLAGELLAR HOOK-ASSOCIATED PROTEIN 3"/>
    <property type="match status" value="1"/>
</dbReference>
<proteinExistence type="inferred from homology"/>
<dbReference type="Proteomes" id="UP001205601">
    <property type="component" value="Unassembled WGS sequence"/>
</dbReference>
<dbReference type="Gene3D" id="1.20.1330.10">
    <property type="entry name" value="f41 fragment of flagellin, N-terminal domain"/>
    <property type="match status" value="1"/>
</dbReference>
<dbReference type="SUPFAM" id="SSF64518">
    <property type="entry name" value="Phase 1 flagellin"/>
    <property type="match status" value="1"/>
</dbReference>
<evidence type="ECO:0000256" key="1">
    <source>
        <dbReference type="ARBA" id="ARBA00004365"/>
    </source>
</evidence>